<evidence type="ECO:0000313" key="3">
    <source>
        <dbReference type="Proteomes" id="UP000218896"/>
    </source>
</evidence>
<dbReference type="GO" id="GO:0042840">
    <property type="term" value="P:D-glucuronate catabolic process"/>
    <property type="evidence" value="ECO:0007669"/>
    <property type="project" value="TreeGrafter"/>
</dbReference>
<name>A0A2A2F937_9GAMM</name>
<dbReference type="EMBL" id="NSKD01000002">
    <property type="protein sequence ID" value="PAU81187.1"/>
    <property type="molecule type" value="Genomic_DNA"/>
</dbReference>
<keyword evidence="2" id="KW-0012">Acyltransferase</keyword>
<dbReference type="Proteomes" id="UP000218896">
    <property type="component" value="Unassembled WGS sequence"/>
</dbReference>
<dbReference type="SUPFAM" id="SSF69593">
    <property type="entry name" value="Glycerol-3-phosphate (1)-acyltransferase"/>
    <property type="match status" value="1"/>
</dbReference>
<dbReference type="Pfam" id="PF01553">
    <property type="entry name" value="Acyltransferase"/>
    <property type="match status" value="1"/>
</dbReference>
<organism evidence="2 3">
    <name type="scientific">Halovibrio salipaludis</name>
    <dbReference type="NCBI Taxonomy" id="2032626"/>
    <lineage>
        <taxon>Bacteria</taxon>
        <taxon>Pseudomonadati</taxon>
        <taxon>Pseudomonadota</taxon>
        <taxon>Gammaproteobacteria</taxon>
        <taxon>Oceanospirillales</taxon>
        <taxon>Halomonadaceae</taxon>
        <taxon>Halovibrio</taxon>
    </lineage>
</organism>
<gene>
    <name evidence="2" type="ORF">CK501_06400</name>
</gene>
<sequence length="397" mass="44653">MSHSDDIRPFSDDEVQPVIERLISQPEFQDLIGRFRAERLHRFMPGVVRFWVRWQLRRLLGRIDSVDELQHRVAPLIERGLRNTTDAISWSGLDNLRSDQPCLFLSSHRDIVLDPALVNFVLYKSGHATTRIAIGDNLVDDPMVADMMRLNKSFIVRRNLSNPREMRNAFLTLSGYIRESLGDGHSVWMAQREGRAKDSIDVTDPAIIKMLHMSHKRDGVSLSEAVRDLNIVPVAISYEFDPCDGDKARELESHYRSGSYSKRPGEDMESIVRGITGHKGRVHVAFGSPLGEGLESAQKVAAAVDDQILGLSRFFPVNYAAAEKLATRNQASALPASVEMPERGALREAHEWLDGRLRSLSPEQHPWFLGVYANALLRSSGLDVRQLQDPLAEEASS</sequence>
<dbReference type="OrthoDB" id="1078132at2"/>
<dbReference type="RefSeq" id="WP_095616914.1">
    <property type="nucleotide sequence ID" value="NZ_NSKD01000002.1"/>
</dbReference>
<dbReference type="PANTHER" id="PTHR30068">
    <property type="entry name" value="URONATE ISOMERASE"/>
    <property type="match status" value="1"/>
</dbReference>
<reference evidence="2 3" key="1">
    <citation type="submission" date="2017-08" db="EMBL/GenBank/DDBJ databases">
        <title>Halovibrio sewagensis sp. nov., isolated from wastewater of high salinity.</title>
        <authorList>
            <person name="Dong X."/>
            <person name="Zhang G."/>
        </authorList>
    </citation>
    <scope>NUCLEOTIDE SEQUENCE [LARGE SCALE GENOMIC DNA]</scope>
    <source>
        <strain evidence="2 3">YL5-2</strain>
    </source>
</reference>
<proteinExistence type="predicted"/>
<keyword evidence="2" id="KW-0808">Transferase</keyword>
<dbReference type="GO" id="GO:0019698">
    <property type="term" value="P:D-galacturonate catabolic process"/>
    <property type="evidence" value="ECO:0007669"/>
    <property type="project" value="TreeGrafter"/>
</dbReference>
<evidence type="ECO:0000313" key="2">
    <source>
        <dbReference type="EMBL" id="PAU81187.1"/>
    </source>
</evidence>
<dbReference type="InterPro" id="IPR002123">
    <property type="entry name" value="Plipid/glycerol_acylTrfase"/>
</dbReference>
<protein>
    <submittedName>
        <fullName evidence="2">Glycerol acyltransferase</fullName>
    </submittedName>
</protein>
<evidence type="ECO:0000259" key="1">
    <source>
        <dbReference type="Pfam" id="PF01553"/>
    </source>
</evidence>
<dbReference type="AlphaFoldDB" id="A0A2A2F937"/>
<keyword evidence="3" id="KW-1185">Reference proteome</keyword>
<accession>A0A2A2F937</accession>
<feature type="domain" description="Phospholipid/glycerol acyltransferase" evidence="1">
    <location>
        <begin position="90"/>
        <end position="237"/>
    </location>
</feature>
<dbReference type="GO" id="GO:0016746">
    <property type="term" value="F:acyltransferase activity"/>
    <property type="evidence" value="ECO:0007669"/>
    <property type="project" value="UniProtKB-KW"/>
</dbReference>
<comment type="caution">
    <text evidence="2">The sequence shown here is derived from an EMBL/GenBank/DDBJ whole genome shotgun (WGS) entry which is preliminary data.</text>
</comment>
<dbReference type="PANTHER" id="PTHR30068:SF3">
    <property type="entry name" value="PHOSPHOLIPID_GLYCEROL ACYLTRANSFERASE DOMAIN-CONTAINING PROTEIN"/>
    <property type="match status" value="1"/>
</dbReference>